<proteinExistence type="predicted"/>
<feature type="non-terminal residue" evidence="2">
    <location>
        <position position="562"/>
    </location>
</feature>
<comment type="caution">
    <text evidence="2">The sequence shown here is derived from an EMBL/GenBank/DDBJ whole genome shotgun (WGS) entry which is preliminary data.</text>
</comment>
<feature type="region of interest" description="Disordered" evidence="1">
    <location>
        <begin position="303"/>
        <end position="326"/>
    </location>
</feature>
<feature type="compositionally biased region" description="Low complexity" evidence="1">
    <location>
        <begin position="239"/>
        <end position="249"/>
    </location>
</feature>
<feature type="non-terminal residue" evidence="2">
    <location>
        <position position="1"/>
    </location>
</feature>
<dbReference type="EMBL" id="JADAQX010000934">
    <property type="protein sequence ID" value="KAF8819137.1"/>
    <property type="molecule type" value="Genomic_DNA"/>
</dbReference>
<organism evidence="2 3">
    <name type="scientific">Cardiosporidium cionae</name>
    <dbReference type="NCBI Taxonomy" id="476202"/>
    <lineage>
        <taxon>Eukaryota</taxon>
        <taxon>Sar</taxon>
        <taxon>Alveolata</taxon>
        <taxon>Apicomplexa</taxon>
        <taxon>Aconoidasida</taxon>
        <taxon>Nephromycida</taxon>
        <taxon>Cardiosporidium</taxon>
    </lineage>
</organism>
<evidence type="ECO:0000256" key="1">
    <source>
        <dbReference type="SAM" id="MobiDB-lite"/>
    </source>
</evidence>
<sequence length="562" mass="62348">LYQPRLVQNLDTRRLSSNPSPIVGHSGAPEAGLMDSRVFCVGISSSQQSVFIVDLWSMEIVYRLTNLLQVPALLKTNHFIHSEEQSQGLYRPITSVTADFTPSSLMKSHGGDFPLGDLSCDGESPMLPSNRKLKDARVHRDDILLTVELVDLHPDDAGPTLIAFITGRPILIYRGFSLPISLLNPSFTPPSSPFNNRRGFTETHDLFPFRFLLFTHGETEAIQDKRYWLDTAHATSSEATISHSFSSSSPPRIKEEGEPAETSTSVMNVDGKDEVDKLSFHKPVESTADTFLASITALSEAIHSQESDPYSPTDLKEETPAEASDTFQPLWEQRSTLDSALGFISSGSVKLFTNIGGQQGAVIIPPLVPSPDRANYETCGPPLLWLYSSRNELFIHPHCRKDVLCFTPFSVDWQPNSFFTLQKDSTMQFSSIGLYSNDRGGSKGYRGQSEMEVFNMHAPLPTCSFPLGSTATRLVVSKAVFPLIEMEDGMKEEETLDSMESRIQPNEFLTACAASLSETIHRSTPLYEILLYHEFDLSTPIGYYPLQPCEEILSVAFVQDEG</sequence>
<dbReference type="Proteomes" id="UP000823046">
    <property type="component" value="Unassembled WGS sequence"/>
</dbReference>
<evidence type="ECO:0000313" key="2">
    <source>
        <dbReference type="EMBL" id="KAF8819137.1"/>
    </source>
</evidence>
<feature type="region of interest" description="Disordered" evidence="1">
    <location>
        <begin position="239"/>
        <end position="269"/>
    </location>
</feature>
<evidence type="ECO:0000313" key="3">
    <source>
        <dbReference type="Proteomes" id="UP000823046"/>
    </source>
</evidence>
<name>A0ABQ7J572_9APIC</name>
<keyword evidence="3" id="KW-1185">Reference proteome</keyword>
<reference evidence="2 3" key="1">
    <citation type="journal article" date="2020" name="bioRxiv">
        <title>Metabolic contributions of an alphaproteobacterial endosymbiont in the apicomplexan Cardiosporidium cionae.</title>
        <authorList>
            <person name="Hunter E.S."/>
            <person name="Paight C.J."/>
            <person name="Lane C.E."/>
        </authorList>
    </citation>
    <scope>NUCLEOTIDE SEQUENCE [LARGE SCALE GENOMIC DNA]</scope>
    <source>
        <strain evidence="2">ESH_2018</strain>
    </source>
</reference>
<accession>A0ABQ7J572</accession>
<gene>
    <name evidence="2" type="ORF">IE077_001589</name>
</gene>
<protein>
    <submittedName>
        <fullName evidence="2">CPSF A subunit region protein</fullName>
    </submittedName>
</protein>